<reference evidence="14" key="1">
    <citation type="submission" date="2021-02" db="EMBL/GenBank/DDBJ databases">
        <authorList>
            <person name="Nowell W R."/>
        </authorList>
    </citation>
    <scope>NUCLEOTIDE SEQUENCE</scope>
    <source>
        <strain evidence="14">Ploen Becks lab</strain>
    </source>
</reference>
<evidence type="ECO:0000256" key="7">
    <source>
        <dbReference type="ARBA" id="ARBA00023204"/>
    </source>
</evidence>
<dbReference type="PANTHER" id="PTHR10429">
    <property type="entry name" value="DNA-3-METHYLADENINE GLYCOSYLASE"/>
    <property type="match status" value="1"/>
</dbReference>
<dbReference type="GO" id="GO:0003905">
    <property type="term" value="F:alkylbase DNA N-glycosylase activity"/>
    <property type="evidence" value="ECO:0007669"/>
    <property type="project" value="UniProtKB-EC"/>
</dbReference>
<dbReference type="EMBL" id="CAJNOC010001215">
    <property type="protein sequence ID" value="CAF0845495.1"/>
    <property type="molecule type" value="Genomic_DNA"/>
</dbReference>
<dbReference type="InterPro" id="IPR036995">
    <property type="entry name" value="MPG_sf"/>
</dbReference>
<evidence type="ECO:0000256" key="11">
    <source>
        <dbReference type="ARBA" id="ARBA00076879"/>
    </source>
</evidence>
<evidence type="ECO:0000256" key="5">
    <source>
        <dbReference type="ARBA" id="ARBA00022763"/>
    </source>
</evidence>
<dbReference type="Proteomes" id="UP000663879">
    <property type="component" value="Unassembled WGS sequence"/>
</dbReference>
<dbReference type="CDD" id="cd00540">
    <property type="entry name" value="AAG"/>
    <property type="match status" value="1"/>
</dbReference>
<sequence>MKRFMETLDDSNKKLKAEKPPIVLADPKSINRLKDDFFNQECLTLCKNLLGKYLIRRIDDDNKTTHIITKIVEVEAYTGSNDQASHSFNNKQTDRNKAMFMKAGSAYVYNIYGCYCCFNISSKEPGGGVLIRALEPIQGIDLMYQNRIDTIKGKNKKLNTKDLTNGPSKLCMAVKITKDLFNQVDLATSDFLWLQDKLDIDNEVSQVCKIIASKRIGIDYAGEEAINKLWRFYIKDNKFVSVKSKEPVEIDD</sequence>
<dbReference type="OrthoDB" id="6353017at2759"/>
<comment type="similarity">
    <text evidence="3">Belongs to the DNA glycosylase MPG family.</text>
</comment>
<dbReference type="Pfam" id="PF02245">
    <property type="entry name" value="Pur_DNA_glyco"/>
    <property type="match status" value="1"/>
</dbReference>
<protein>
    <recommendedName>
        <fullName evidence="10">DNA-3-methyladenine glycosylase</fullName>
        <ecNumber evidence="4">3.2.2.21</ecNumber>
    </recommendedName>
    <alternativeName>
        <fullName evidence="11">3-alkyladenine DNA glycosylase</fullName>
    </alternativeName>
    <alternativeName>
        <fullName evidence="8">3-methyladenine DNA glycosidase</fullName>
    </alternativeName>
    <alternativeName>
        <fullName evidence="13">ADPG</fullName>
    </alternativeName>
    <alternativeName>
        <fullName evidence="12">N-methylpurine-DNA glycosylase</fullName>
    </alternativeName>
</protein>
<dbReference type="PANTHER" id="PTHR10429:SF0">
    <property type="entry name" value="DNA-3-METHYLADENINE GLYCOSYLASE"/>
    <property type="match status" value="1"/>
</dbReference>
<comment type="function">
    <text evidence="2">Hydrolysis of the deoxyribose N-glycosidic bond to excise 3-methyladenine, and 7-methylguanine from the damaged DNA polymer formed by alkylation lesions.</text>
</comment>
<dbReference type="EC" id="3.2.2.21" evidence="4"/>
<comment type="catalytic activity">
    <reaction evidence="1">
        <text>Hydrolysis of alkylated DNA, releasing 3-methyladenine, 3-methylguanine, 7-methylguanine and 7-methyladenine.</text>
        <dbReference type="EC" id="3.2.2.21"/>
    </reaction>
</comment>
<keyword evidence="5" id="KW-0227">DNA damage</keyword>
<evidence type="ECO:0000256" key="4">
    <source>
        <dbReference type="ARBA" id="ARBA00012000"/>
    </source>
</evidence>
<evidence type="ECO:0000313" key="15">
    <source>
        <dbReference type="Proteomes" id="UP000663879"/>
    </source>
</evidence>
<gene>
    <name evidence="14" type="ORF">OXX778_LOCUS8679</name>
</gene>
<proteinExistence type="inferred from homology"/>
<dbReference type="NCBIfam" id="TIGR00567">
    <property type="entry name" value="3mg"/>
    <property type="match status" value="1"/>
</dbReference>
<keyword evidence="7" id="KW-0234">DNA repair</keyword>
<evidence type="ECO:0000256" key="2">
    <source>
        <dbReference type="ARBA" id="ARBA00002421"/>
    </source>
</evidence>
<accession>A0A813W0Z2</accession>
<evidence type="ECO:0000313" key="14">
    <source>
        <dbReference type="EMBL" id="CAF0845495.1"/>
    </source>
</evidence>
<evidence type="ECO:0000256" key="1">
    <source>
        <dbReference type="ARBA" id="ARBA00000086"/>
    </source>
</evidence>
<dbReference type="InterPro" id="IPR011034">
    <property type="entry name" value="Formyl_transferase-like_C_sf"/>
</dbReference>
<evidence type="ECO:0000256" key="3">
    <source>
        <dbReference type="ARBA" id="ARBA00009232"/>
    </source>
</evidence>
<comment type="subunit">
    <text evidence="9">Binds MBD1. Binds SSBP1.</text>
</comment>
<name>A0A813W0Z2_9BILA</name>
<evidence type="ECO:0000256" key="8">
    <source>
        <dbReference type="ARBA" id="ARBA00033426"/>
    </source>
</evidence>
<dbReference type="AlphaFoldDB" id="A0A813W0Z2"/>
<comment type="caution">
    <text evidence="14">The sequence shown here is derived from an EMBL/GenBank/DDBJ whole genome shotgun (WGS) entry which is preliminary data.</text>
</comment>
<dbReference type="GO" id="GO:0003677">
    <property type="term" value="F:DNA binding"/>
    <property type="evidence" value="ECO:0007669"/>
    <property type="project" value="InterPro"/>
</dbReference>
<evidence type="ECO:0000256" key="10">
    <source>
        <dbReference type="ARBA" id="ARBA00068926"/>
    </source>
</evidence>
<dbReference type="InterPro" id="IPR003180">
    <property type="entry name" value="MPG"/>
</dbReference>
<dbReference type="HAMAP" id="MF_00527">
    <property type="entry name" value="3MGH"/>
    <property type="match status" value="1"/>
</dbReference>
<evidence type="ECO:0000256" key="13">
    <source>
        <dbReference type="ARBA" id="ARBA00082988"/>
    </source>
</evidence>
<evidence type="ECO:0000256" key="6">
    <source>
        <dbReference type="ARBA" id="ARBA00022801"/>
    </source>
</evidence>
<organism evidence="14 15">
    <name type="scientific">Brachionus calyciflorus</name>
    <dbReference type="NCBI Taxonomy" id="104777"/>
    <lineage>
        <taxon>Eukaryota</taxon>
        <taxon>Metazoa</taxon>
        <taxon>Spiralia</taxon>
        <taxon>Gnathifera</taxon>
        <taxon>Rotifera</taxon>
        <taxon>Eurotatoria</taxon>
        <taxon>Monogononta</taxon>
        <taxon>Pseudotrocha</taxon>
        <taxon>Ploima</taxon>
        <taxon>Brachionidae</taxon>
        <taxon>Brachionus</taxon>
    </lineage>
</organism>
<keyword evidence="6" id="KW-0378">Hydrolase</keyword>
<dbReference type="GO" id="GO:0006284">
    <property type="term" value="P:base-excision repair"/>
    <property type="evidence" value="ECO:0007669"/>
    <property type="project" value="InterPro"/>
</dbReference>
<dbReference type="Gene3D" id="3.10.300.10">
    <property type="entry name" value="Methylpurine-DNA glycosylase (MPG)"/>
    <property type="match status" value="1"/>
</dbReference>
<evidence type="ECO:0000256" key="12">
    <source>
        <dbReference type="ARBA" id="ARBA00078171"/>
    </source>
</evidence>
<evidence type="ECO:0000256" key="9">
    <source>
        <dbReference type="ARBA" id="ARBA00066187"/>
    </source>
</evidence>
<dbReference type="FunFam" id="3.10.300.10:FF:000001">
    <property type="entry name" value="Putative 3-methyladenine DNA glycosylase"/>
    <property type="match status" value="1"/>
</dbReference>
<keyword evidence="15" id="KW-1185">Reference proteome</keyword>
<dbReference type="SUPFAM" id="SSF50486">
    <property type="entry name" value="FMT C-terminal domain-like"/>
    <property type="match status" value="1"/>
</dbReference>